<reference evidence="2" key="1">
    <citation type="submission" date="2017-09" db="EMBL/GenBank/DDBJ databases">
        <authorList>
            <person name="Varghese N."/>
            <person name="Submissions S."/>
        </authorList>
    </citation>
    <scope>NUCLEOTIDE SEQUENCE [LARGE SCALE GENOMIC DNA]</scope>
    <source>
        <strain evidence="2">C7</strain>
    </source>
</reference>
<evidence type="ECO:0000313" key="1">
    <source>
        <dbReference type="EMBL" id="SOH94202.1"/>
    </source>
</evidence>
<dbReference type="EMBL" id="OCTN01000003">
    <property type="protein sequence ID" value="SOH94202.1"/>
    <property type="molecule type" value="Genomic_DNA"/>
</dbReference>
<accession>A0A2C9CSI1</accession>
<dbReference type="AlphaFoldDB" id="A0A2C9CSI1"/>
<dbReference type="Proteomes" id="UP000220034">
    <property type="component" value="Unassembled WGS sequence"/>
</dbReference>
<organism evidence="1 2">
    <name type="scientific">Pontivivens marinum</name>
    <dbReference type="NCBI Taxonomy" id="1690039"/>
    <lineage>
        <taxon>Bacteria</taxon>
        <taxon>Pseudomonadati</taxon>
        <taxon>Pseudomonadota</taxon>
        <taxon>Alphaproteobacteria</taxon>
        <taxon>Rhodobacterales</taxon>
        <taxon>Paracoccaceae</taxon>
        <taxon>Pontivivens</taxon>
    </lineage>
</organism>
<name>A0A2C9CSI1_9RHOB</name>
<keyword evidence="2" id="KW-1185">Reference proteome</keyword>
<dbReference type="RefSeq" id="WP_097929755.1">
    <property type="nucleotide sequence ID" value="NZ_OCTN01000003.1"/>
</dbReference>
<protein>
    <submittedName>
        <fullName evidence="1">Uncharacterized protein</fullName>
    </submittedName>
</protein>
<evidence type="ECO:0000313" key="2">
    <source>
        <dbReference type="Proteomes" id="UP000220034"/>
    </source>
</evidence>
<gene>
    <name evidence="1" type="ORF">SAMN06273572_103232</name>
</gene>
<proteinExistence type="predicted"/>
<sequence length="220" mass="24170">MTQTPRISLSFGAFACELEGVADPLPLLQRLVTFCEEVEQRNPDFGKTVVPLAEVQAALSTTGPVQAEVKLGRLVLTQPVTEVQADKGISSVEEIENQAVDLPDDALSSALDRAMQQTAQRDTGAARPILSLSEYARARRPRRIQDALEITAAYAHHMLNLEHFDGVTVLSDVDQVDIGRACTMDEKIEAFGEMLERGTFKTAPAENMFILARAVSLRYR</sequence>
<dbReference type="OrthoDB" id="7798282at2"/>